<dbReference type="Proteomes" id="UP001254257">
    <property type="component" value="Unassembled WGS sequence"/>
</dbReference>
<dbReference type="RefSeq" id="WP_316017473.1">
    <property type="nucleotide sequence ID" value="NZ_JAWDID010000007.1"/>
</dbReference>
<accession>A0ABU3S465</accession>
<name>A0ABU3S465_9HYPH</name>
<comment type="caution">
    <text evidence="2">The sequence shown here is derived from an EMBL/GenBank/DDBJ whole genome shotgun (WGS) entry which is preliminary data.</text>
</comment>
<proteinExistence type="predicted"/>
<dbReference type="NCBIfam" id="TIGR01558">
    <property type="entry name" value="sm_term_P27"/>
    <property type="match status" value="1"/>
</dbReference>
<dbReference type="InterPro" id="IPR006448">
    <property type="entry name" value="Phage_term_ssu_P27"/>
</dbReference>
<protein>
    <submittedName>
        <fullName evidence="2">Phage terminase small subunit P27 family</fullName>
    </submittedName>
</protein>
<evidence type="ECO:0000313" key="3">
    <source>
        <dbReference type="Proteomes" id="UP001254257"/>
    </source>
</evidence>
<organism evidence="2 3">
    <name type="scientific">Bosea rubneri</name>
    <dbReference type="NCBI Taxonomy" id="3075434"/>
    <lineage>
        <taxon>Bacteria</taxon>
        <taxon>Pseudomonadati</taxon>
        <taxon>Pseudomonadota</taxon>
        <taxon>Alphaproteobacteria</taxon>
        <taxon>Hyphomicrobiales</taxon>
        <taxon>Boseaceae</taxon>
        <taxon>Bosea</taxon>
    </lineage>
</organism>
<reference evidence="2 3" key="1">
    <citation type="submission" date="2023-09" db="EMBL/GenBank/DDBJ databases">
        <title>Whole genome shotgun sequencing (WGS) of Bosea sp. ZW T0_25, isolated from stored onions (Allium cepa).</title>
        <authorList>
            <person name="Stoll D.A."/>
            <person name="Huch M."/>
        </authorList>
    </citation>
    <scope>NUCLEOTIDE SEQUENCE [LARGE SCALE GENOMIC DNA]</scope>
    <source>
        <strain evidence="2 3">ZW T0_25</strain>
    </source>
</reference>
<gene>
    <name evidence="2" type="ORF">RKE40_06755</name>
</gene>
<dbReference type="Pfam" id="PF05119">
    <property type="entry name" value="Terminase_4"/>
    <property type="match status" value="1"/>
</dbReference>
<sequence>MRGRRPTELKAIEGGLSGRAALPADVPKVMRSEWDRIVSDLASRKLLTPATLGTVAAYLIARWQVAECVKAIQQDGAFVRTKQGEPKPHPAHGVMNKANEIVARLAAELGLTPAARSRRGLAGPAEGGEANDGAPAGLDL</sequence>
<feature type="region of interest" description="Disordered" evidence="1">
    <location>
        <begin position="118"/>
        <end position="140"/>
    </location>
</feature>
<dbReference type="EMBL" id="JAWDID010000007">
    <property type="protein sequence ID" value="MDU0339571.1"/>
    <property type="molecule type" value="Genomic_DNA"/>
</dbReference>
<evidence type="ECO:0000313" key="2">
    <source>
        <dbReference type="EMBL" id="MDU0339571.1"/>
    </source>
</evidence>
<evidence type="ECO:0000256" key="1">
    <source>
        <dbReference type="SAM" id="MobiDB-lite"/>
    </source>
</evidence>
<keyword evidence="3" id="KW-1185">Reference proteome</keyword>